<dbReference type="PANTHER" id="PTHR10772:SF58">
    <property type="entry name" value="CO-CHAPERONIN GROES"/>
    <property type="match status" value="1"/>
</dbReference>
<dbReference type="GO" id="GO:0051082">
    <property type="term" value="F:unfolded protein binding"/>
    <property type="evidence" value="ECO:0007669"/>
    <property type="project" value="TreeGrafter"/>
</dbReference>
<evidence type="ECO:0000256" key="1">
    <source>
        <dbReference type="ARBA" id="ARBA00006975"/>
    </source>
</evidence>
<dbReference type="PRINTS" id="PR00297">
    <property type="entry name" value="CHAPERONIN10"/>
</dbReference>
<keyword evidence="6" id="KW-1185">Reference proteome</keyword>
<comment type="similarity">
    <text evidence="1 3 4">Belongs to the GroES chaperonin family.</text>
</comment>
<dbReference type="NCBIfam" id="NF001533">
    <property type="entry name" value="PRK00364.2-4"/>
    <property type="match status" value="1"/>
</dbReference>
<keyword evidence="3" id="KW-0963">Cytoplasm</keyword>
<dbReference type="SMART" id="SM00883">
    <property type="entry name" value="Cpn10"/>
    <property type="match status" value="1"/>
</dbReference>
<name>A0A143WMZ2_TREPR</name>
<dbReference type="InterPro" id="IPR037124">
    <property type="entry name" value="Chaperonin_GroES_sf"/>
</dbReference>
<keyword evidence="2 3" id="KW-0143">Chaperone</keyword>
<dbReference type="NCBIfam" id="NF001527">
    <property type="entry name" value="PRK00364.1-2"/>
    <property type="match status" value="1"/>
</dbReference>
<organism evidence="5 6">
    <name type="scientific">Tremblaya princeps</name>
    <dbReference type="NCBI Taxonomy" id="189385"/>
    <lineage>
        <taxon>Bacteria</taxon>
        <taxon>Pseudomonadati</taxon>
        <taxon>Pseudomonadota</taxon>
        <taxon>Betaproteobacteria</taxon>
        <taxon>Candidatus Tremblayella</taxon>
    </lineage>
</organism>
<dbReference type="InterPro" id="IPR020818">
    <property type="entry name" value="Chaperonin_GroES"/>
</dbReference>
<comment type="subunit">
    <text evidence="3">Heptamer of 7 subunits arranged in a ring. Interacts with the chaperonin GroEL.</text>
</comment>
<protein>
    <recommendedName>
        <fullName evidence="3">Co-chaperonin GroES</fullName>
    </recommendedName>
    <alternativeName>
        <fullName evidence="3">10 kDa chaperonin</fullName>
    </alternativeName>
    <alternativeName>
        <fullName evidence="3">Chaperonin-10</fullName>
        <shortName evidence="3">Cpn10</shortName>
    </alternativeName>
</protein>
<dbReference type="AlphaFoldDB" id="A0A143WMZ2"/>
<evidence type="ECO:0000313" key="6">
    <source>
        <dbReference type="Proteomes" id="UP000075244"/>
    </source>
</evidence>
<dbReference type="SUPFAM" id="SSF50129">
    <property type="entry name" value="GroES-like"/>
    <property type="match status" value="1"/>
</dbReference>
<dbReference type="CDD" id="cd00320">
    <property type="entry name" value="cpn10"/>
    <property type="match status" value="1"/>
</dbReference>
<comment type="function">
    <text evidence="3 4">Together with the chaperonin GroEL, plays an essential role in assisting protein folding. The GroEL-GroES system forms a nano-cage that allows encapsulation of the non-native substrate proteins and provides a physical environment optimized to promote and accelerate protein folding. GroES binds to the apical surface of the GroEL ring, thereby capping the opening of the GroEL channel.</text>
</comment>
<evidence type="ECO:0000256" key="2">
    <source>
        <dbReference type="ARBA" id="ARBA00023186"/>
    </source>
</evidence>
<evidence type="ECO:0000313" key="5">
    <source>
        <dbReference type="EMBL" id="CUX76452.1"/>
    </source>
</evidence>
<evidence type="ECO:0000256" key="3">
    <source>
        <dbReference type="HAMAP-Rule" id="MF_00580"/>
    </source>
</evidence>
<proteinExistence type="inferred from homology"/>
<reference evidence="6" key="1">
    <citation type="submission" date="2016-01" db="EMBL/GenBank/DDBJ databases">
        <authorList>
            <person name="Husnik F."/>
        </authorList>
    </citation>
    <scope>NUCLEOTIDE SEQUENCE [LARGE SCALE GENOMIC DNA]</scope>
</reference>
<dbReference type="Proteomes" id="UP000075244">
    <property type="component" value="Chromosome I"/>
</dbReference>
<dbReference type="GO" id="GO:0044183">
    <property type="term" value="F:protein folding chaperone"/>
    <property type="evidence" value="ECO:0007669"/>
    <property type="project" value="InterPro"/>
</dbReference>
<dbReference type="FunFam" id="2.30.33.40:FF:000001">
    <property type="entry name" value="10 kDa chaperonin"/>
    <property type="match status" value="1"/>
</dbReference>
<accession>A0A143WMZ2</accession>
<evidence type="ECO:0000256" key="4">
    <source>
        <dbReference type="RuleBase" id="RU000535"/>
    </source>
</evidence>
<dbReference type="GO" id="GO:0005737">
    <property type="term" value="C:cytoplasm"/>
    <property type="evidence" value="ECO:0007669"/>
    <property type="project" value="UniProtKB-SubCell"/>
</dbReference>
<dbReference type="InterPro" id="IPR011032">
    <property type="entry name" value="GroES-like_sf"/>
</dbReference>
<dbReference type="EMBL" id="LN998830">
    <property type="protein sequence ID" value="CUX76452.1"/>
    <property type="molecule type" value="Genomic_DNA"/>
</dbReference>
<dbReference type="Gene3D" id="2.30.33.40">
    <property type="entry name" value="GroES chaperonin"/>
    <property type="match status" value="1"/>
</dbReference>
<gene>
    <name evidence="3 5" type="primary">groS</name>
    <name evidence="3" type="synonym">groES</name>
    <name evidence="5" type="ORF">PLON_TP00048</name>
</gene>
<dbReference type="HAMAP" id="MF_00580">
    <property type="entry name" value="CH10"/>
    <property type="match status" value="1"/>
</dbReference>
<dbReference type="PATRIC" id="fig|189385.5.peg.61"/>
<dbReference type="NCBIfam" id="NF001531">
    <property type="entry name" value="PRK00364.2-2"/>
    <property type="match status" value="1"/>
</dbReference>
<sequence>MSKIRPLGDRVVVKRSEDETKTPCGIVIPDTAAEKQDQGTVVALGPGKKDSAGPRVPMAVRLGDRVLYGKYAGQSIKVDDEDLMVMREEDIVAVIE</sequence>
<dbReference type="Pfam" id="PF00166">
    <property type="entry name" value="Cpn10"/>
    <property type="match status" value="1"/>
</dbReference>
<dbReference type="GO" id="GO:0005524">
    <property type="term" value="F:ATP binding"/>
    <property type="evidence" value="ECO:0007669"/>
    <property type="project" value="InterPro"/>
</dbReference>
<dbReference type="PANTHER" id="PTHR10772">
    <property type="entry name" value="10 KDA HEAT SHOCK PROTEIN"/>
    <property type="match status" value="1"/>
</dbReference>
<dbReference type="GO" id="GO:0051087">
    <property type="term" value="F:protein-folding chaperone binding"/>
    <property type="evidence" value="ECO:0007669"/>
    <property type="project" value="TreeGrafter"/>
</dbReference>
<comment type="subcellular location">
    <subcellularLocation>
        <location evidence="3">Cytoplasm</location>
    </subcellularLocation>
</comment>
<dbReference type="GO" id="GO:0046872">
    <property type="term" value="F:metal ion binding"/>
    <property type="evidence" value="ECO:0007669"/>
    <property type="project" value="TreeGrafter"/>
</dbReference>